<dbReference type="InterPro" id="IPR036396">
    <property type="entry name" value="Cyt_P450_sf"/>
</dbReference>
<evidence type="ECO:0000313" key="3">
    <source>
        <dbReference type="Proteomes" id="UP000675163"/>
    </source>
</evidence>
<dbReference type="GO" id="GO:0020037">
    <property type="term" value="F:heme binding"/>
    <property type="evidence" value="ECO:0007669"/>
    <property type="project" value="InterPro"/>
</dbReference>
<dbReference type="PRINTS" id="PR00359">
    <property type="entry name" value="BP450"/>
</dbReference>
<dbReference type="PANTHER" id="PTHR46696:SF1">
    <property type="entry name" value="CYTOCHROME P450 YJIB-RELATED"/>
    <property type="match status" value="1"/>
</dbReference>
<dbReference type="RefSeq" id="WP_209705262.1">
    <property type="nucleotide sequence ID" value="NZ_JAFIDA010000001.1"/>
</dbReference>
<comment type="caution">
    <text evidence="2">The sequence shown here is derived from an EMBL/GenBank/DDBJ whole genome shotgun (WGS) entry which is preliminary data.</text>
</comment>
<dbReference type="GO" id="GO:0004497">
    <property type="term" value="F:monooxygenase activity"/>
    <property type="evidence" value="ECO:0007669"/>
    <property type="project" value="InterPro"/>
</dbReference>
<dbReference type="PANTHER" id="PTHR46696">
    <property type="entry name" value="P450, PUTATIVE (EUROFUNG)-RELATED"/>
    <property type="match status" value="1"/>
</dbReference>
<sequence>MQSSSLPVIHEDPYGEDVWLNPYPFYTRLRDAGPVVYLEKYDAYATGRYDLAREALLDWRRFTSARGVGLADLADSERWPGLKPSGLVEQDPPNHDVARQAIIKLFTAKEMRGLQARLTARAEELVDELLAKGTIDAYEDFAYQFPFSIVPDLIGVPEDGRDSMLPFSSLSIQASTSPHNERIREIMSEAGPLREWVANASKRENLTPDGWGARIWAMVDEGDIDDELAVKLIRALITAGMDTTIFGLVNTIHSLIDFPEQWEKLSAEPDLAKFALDETLRFESPTQTITRTVSEDTELGGIKLTGGKKIIFFTGATGRDDRKWGERAEQYDLTQASRDHLGLGFGIHQCAGQPLARMEVQILLTTFAKKVTNLKLAGEAVSLNTAPLRSWTQLPIEIS</sequence>
<comment type="similarity">
    <text evidence="1">Belongs to the cytochrome P450 family.</text>
</comment>
<dbReference type="EMBL" id="JAFIDA010000001">
    <property type="protein sequence ID" value="MBP1326334.1"/>
    <property type="molecule type" value="Genomic_DNA"/>
</dbReference>
<dbReference type="GO" id="GO:0005506">
    <property type="term" value="F:iron ion binding"/>
    <property type="evidence" value="ECO:0007669"/>
    <property type="project" value="InterPro"/>
</dbReference>
<dbReference type="Proteomes" id="UP000675163">
    <property type="component" value="Unassembled WGS sequence"/>
</dbReference>
<keyword evidence="3" id="KW-1185">Reference proteome</keyword>
<dbReference type="Pfam" id="PF00067">
    <property type="entry name" value="p450"/>
    <property type="match status" value="1"/>
</dbReference>
<dbReference type="GO" id="GO:0016705">
    <property type="term" value="F:oxidoreductase activity, acting on paired donors, with incorporation or reduction of molecular oxygen"/>
    <property type="evidence" value="ECO:0007669"/>
    <property type="project" value="InterPro"/>
</dbReference>
<gene>
    <name evidence="2" type="ORF">JOF28_001566</name>
</gene>
<dbReference type="InterPro" id="IPR001128">
    <property type="entry name" value="Cyt_P450"/>
</dbReference>
<dbReference type="SUPFAM" id="SSF48264">
    <property type="entry name" value="Cytochrome P450"/>
    <property type="match status" value="1"/>
</dbReference>
<reference evidence="2" key="1">
    <citation type="submission" date="2021-02" db="EMBL/GenBank/DDBJ databases">
        <title>Sequencing the genomes of 1000 actinobacteria strains.</title>
        <authorList>
            <person name="Klenk H.-P."/>
        </authorList>
    </citation>
    <scope>NUCLEOTIDE SEQUENCE</scope>
    <source>
        <strain evidence="2">DSM 22850</strain>
    </source>
</reference>
<evidence type="ECO:0000256" key="1">
    <source>
        <dbReference type="ARBA" id="ARBA00010617"/>
    </source>
</evidence>
<organism evidence="2 3">
    <name type="scientific">Leucobacter exalbidus</name>
    <dbReference type="NCBI Taxonomy" id="662960"/>
    <lineage>
        <taxon>Bacteria</taxon>
        <taxon>Bacillati</taxon>
        <taxon>Actinomycetota</taxon>
        <taxon>Actinomycetes</taxon>
        <taxon>Micrococcales</taxon>
        <taxon>Microbacteriaceae</taxon>
        <taxon>Leucobacter</taxon>
    </lineage>
</organism>
<dbReference type="InterPro" id="IPR002397">
    <property type="entry name" value="Cyt_P450_B"/>
</dbReference>
<dbReference type="AlphaFoldDB" id="A0A940PW12"/>
<proteinExistence type="inferred from homology"/>
<evidence type="ECO:0000313" key="2">
    <source>
        <dbReference type="EMBL" id="MBP1326334.1"/>
    </source>
</evidence>
<accession>A0A940PW12</accession>
<dbReference type="Gene3D" id="1.10.630.10">
    <property type="entry name" value="Cytochrome P450"/>
    <property type="match status" value="1"/>
</dbReference>
<name>A0A940PW12_9MICO</name>
<protein>
    <submittedName>
        <fullName evidence="2">Cytochrome P450</fullName>
    </submittedName>
</protein>